<sequence>MNDSAFSTYMSSHVQEVVNKDLADVVTRIVAAEMFENEWETFEFFPHLGVQYVIRSQDNPSRCKGYQLPFFSEALTETLHVKKEESSIYLFTSKECALQQ</sequence>
<protein>
    <submittedName>
        <fullName evidence="1">Uncharacterized protein</fullName>
    </submittedName>
</protein>
<proteinExistence type="predicted"/>
<keyword evidence="2" id="KW-1185">Reference proteome</keyword>
<gene>
    <name evidence="1" type="ORF">SAMN04488054_1288</name>
</gene>
<organism evidence="1 2">
    <name type="scientific">Salibacterium qingdaonense</name>
    <dbReference type="NCBI Taxonomy" id="266892"/>
    <lineage>
        <taxon>Bacteria</taxon>
        <taxon>Bacillati</taxon>
        <taxon>Bacillota</taxon>
        <taxon>Bacilli</taxon>
        <taxon>Bacillales</taxon>
        <taxon>Bacillaceae</taxon>
    </lineage>
</organism>
<evidence type="ECO:0000313" key="1">
    <source>
        <dbReference type="EMBL" id="SFM28286.1"/>
    </source>
</evidence>
<dbReference type="Proteomes" id="UP000199668">
    <property type="component" value="Unassembled WGS sequence"/>
</dbReference>
<dbReference type="EMBL" id="FOTY01000028">
    <property type="protein sequence ID" value="SFM28286.1"/>
    <property type="molecule type" value="Genomic_DNA"/>
</dbReference>
<dbReference type="OrthoDB" id="9856058at2"/>
<dbReference type="AlphaFoldDB" id="A0A1I4PL09"/>
<accession>A0A1I4PL09</accession>
<dbReference type="RefSeq" id="WP_090927978.1">
    <property type="nucleotide sequence ID" value="NZ_FOTY01000028.1"/>
</dbReference>
<reference evidence="1 2" key="1">
    <citation type="submission" date="2016-10" db="EMBL/GenBank/DDBJ databases">
        <authorList>
            <person name="de Groot N.N."/>
        </authorList>
    </citation>
    <scope>NUCLEOTIDE SEQUENCE [LARGE SCALE GENOMIC DNA]</scope>
    <source>
        <strain evidence="1 2">CGMCC 1.6134</strain>
    </source>
</reference>
<evidence type="ECO:0000313" key="2">
    <source>
        <dbReference type="Proteomes" id="UP000199668"/>
    </source>
</evidence>
<name>A0A1I4PL09_9BACI</name>